<dbReference type="Proteomes" id="UP000738349">
    <property type="component" value="Unassembled WGS sequence"/>
</dbReference>
<organism evidence="6 7">
    <name type="scientific">Dactylonectria macrodidyma</name>
    <dbReference type="NCBI Taxonomy" id="307937"/>
    <lineage>
        <taxon>Eukaryota</taxon>
        <taxon>Fungi</taxon>
        <taxon>Dikarya</taxon>
        <taxon>Ascomycota</taxon>
        <taxon>Pezizomycotina</taxon>
        <taxon>Sordariomycetes</taxon>
        <taxon>Hypocreomycetidae</taxon>
        <taxon>Hypocreales</taxon>
        <taxon>Nectriaceae</taxon>
        <taxon>Dactylonectria</taxon>
    </lineage>
</organism>
<feature type="transmembrane region" description="Helical" evidence="4">
    <location>
        <begin position="359"/>
        <end position="381"/>
    </location>
</feature>
<dbReference type="InterPro" id="IPR036770">
    <property type="entry name" value="Ankyrin_rpt-contain_sf"/>
</dbReference>
<feature type="signal peptide" evidence="5">
    <location>
        <begin position="1"/>
        <end position="17"/>
    </location>
</feature>
<feature type="transmembrane region" description="Helical" evidence="4">
    <location>
        <begin position="227"/>
        <end position="251"/>
    </location>
</feature>
<evidence type="ECO:0000313" key="7">
    <source>
        <dbReference type="Proteomes" id="UP000738349"/>
    </source>
</evidence>
<proteinExistence type="predicted"/>
<feature type="transmembrane region" description="Helical" evidence="4">
    <location>
        <begin position="60"/>
        <end position="81"/>
    </location>
</feature>
<feature type="transmembrane region" description="Helical" evidence="4">
    <location>
        <begin position="263"/>
        <end position="287"/>
    </location>
</feature>
<dbReference type="PROSITE" id="PS50297">
    <property type="entry name" value="ANK_REP_REGION"/>
    <property type="match status" value="5"/>
</dbReference>
<dbReference type="EMBL" id="JAGMUV010000003">
    <property type="protein sequence ID" value="KAH7165344.1"/>
    <property type="molecule type" value="Genomic_DNA"/>
</dbReference>
<evidence type="ECO:0000256" key="4">
    <source>
        <dbReference type="SAM" id="Phobius"/>
    </source>
</evidence>
<feature type="chain" id="PRO_5040471857" evidence="5">
    <location>
        <begin position="18"/>
        <end position="1643"/>
    </location>
</feature>
<feature type="repeat" description="ANK" evidence="3">
    <location>
        <begin position="1091"/>
        <end position="1123"/>
    </location>
</feature>
<accession>A0A9P9FLA5</accession>
<keyword evidence="4" id="KW-1133">Transmembrane helix</keyword>
<comment type="caution">
    <text evidence="6">The sequence shown here is derived from an EMBL/GenBank/DDBJ whole genome shotgun (WGS) entry which is preliminary data.</text>
</comment>
<feature type="repeat" description="ANK" evidence="3">
    <location>
        <begin position="1560"/>
        <end position="1592"/>
    </location>
</feature>
<dbReference type="Gene3D" id="1.25.40.20">
    <property type="entry name" value="Ankyrin repeat-containing domain"/>
    <property type="match status" value="3"/>
</dbReference>
<sequence length="1643" mass="180430">MGAYILILLSFPLGAVADSSSEWSEFTNNFASDLAPIIALFGEQVTKQFLSESTSFLDNIIFGLAPLGILTAVVSVIRVYGNASLKAFIGRSQEPHAVAEAELCSSTSQDVCELWTNGGICRVFGRPKILEFFYTPGGEFYPKFSEQTAQPPSCGIELPRILLSTKSPTGKDTPPTGAWTEVRTFTGLSSITRHDTEDDLEGLKPHEQFAPHPNLSLNIGIRTTPPIFLWAAAIFGGLLQLSLFGFATWTTFFAYNTEKATQLWSFCFTVAGTILLVFGMILCAMLISRKSCSRKFTTRSHESSDQKTVVFWLQPGGQRIGDQQFSAFAHSAEKQDYVTSRRVDTEAYKKDPDAIKYPFPTLIVAVVASTVGFICQFVGLRGVHGSVALYQLASTVCMSIIRALLRSRRLGREKNALEEVQVNTDGHELDWQALNMELRHEDDHPQNSAHLKQPVWYISDIPHTMESPEHDESIDLDQDTGVLTVTDSTTPHIVGFRPSRLMEEDSSETNDAYARCSNEALKWIRFNEKKHSTLNEAAKILRIRSRLAYLTSDSVTSPEEAWQSDVREMAGKLQEALQDTVEYIFSAENMLSDEWKQANALVWSTTCMLSQPPHKGQAPLPIHFLMCRDENGWKIEKHQLEASLGLWWWSLKQLEDVENLFAGKSILVEESQKSNFESAIRLWITQTHGISESTVPNCGTQDSDESNRTYPSTLSVVASLIGSETPNSSEEEEEDMYPGALLSLKTKGSPLQKIAQDVFTIFVNRLADILEPLKGVEFRQRQTASLSLLGNSAESRYLGLMNFHVQSIADILVAAGVGSQEEALMSIVPPLFQRSKLPHLEDVMEDLLSRAKSLKQGNNFQQAEDLLHGLFHHGPVQFQEKVLRALGEIYRTAIRSDKQLEQKFGQHGFNNMTGTYLGISLSDEALQTLENYKFVCEYFMRRGSHGHAIRSFRSNDTETKAFLEQLMSQPVRPRGLILIDEFDFQTASVKDILPILRWAVMGNCSELIEDVLKTHVGLINETDDEGRTPLFWALGCENETLRCLLNWPNLVVNVPDKKGMTALSLAAQQGLSNTVNLLLERGADPRATDVSNRSPLHYAAESGVPQTVQLLLNHGADVRTTDVRNRTALHEAAKQGTSGTVELLLNRGADSQAIDVDDKTALYEAALHNHVETLTILLKVDADLDIPFDDPRYNKICSNAATASCLDAVRVLVRERKAITTVSYRSDNFNGNVLGSAASTGDFDKLKFLIQECDVDVNMHIPTGYYGSALITAAAQHNMKSVRFLVEECGADVNMVARYGRSGSALVGAVGNSNPQKSMEITRYLVLECGADVNLPLLAGNSGSALAAASVWCYKDIAAFLIEQGADVNMPLPVGNYGSALGAAATNNNRDKRISMVKFLVQNYGADVNMPLPSGDYGSALATAAARGSVDVTQFLVQEGGADVNMPLQNGLYGSAVAAAAGFGKLESVQFLAQECGADVHSTIPSGSYGSVLAASAATGEIAVVQFLVNDCGVDINSPLQAGTYGSALAAAAAEGRTEVVEFLVHERDTDVNMQIPSGNYGSALAAAAYWGRENVVKILLEAGASVDMKLMHGWFETESALQASQTPIFEEYFTRPYYTEKWKLEESKANVRSLLERHLVSS</sequence>
<reference evidence="6" key="1">
    <citation type="journal article" date="2021" name="Nat. Commun.">
        <title>Genetic determinants of endophytism in the Arabidopsis root mycobiome.</title>
        <authorList>
            <person name="Mesny F."/>
            <person name="Miyauchi S."/>
            <person name="Thiergart T."/>
            <person name="Pickel B."/>
            <person name="Atanasova L."/>
            <person name="Karlsson M."/>
            <person name="Huettel B."/>
            <person name="Barry K.W."/>
            <person name="Haridas S."/>
            <person name="Chen C."/>
            <person name="Bauer D."/>
            <person name="Andreopoulos W."/>
            <person name="Pangilinan J."/>
            <person name="LaButti K."/>
            <person name="Riley R."/>
            <person name="Lipzen A."/>
            <person name="Clum A."/>
            <person name="Drula E."/>
            <person name="Henrissat B."/>
            <person name="Kohler A."/>
            <person name="Grigoriev I.V."/>
            <person name="Martin F.M."/>
            <person name="Hacquard S."/>
        </authorList>
    </citation>
    <scope>NUCLEOTIDE SEQUENCE</scope>
    <source>
        <strain evidence="6">MPI-CAGE-AT-0147</strain>
    </source>
</reference>
<dbReference type="PROSITE" id="PS50088">
    <property type="entry name" value="ANK_REPEAT"/>
    <property type="match status" value="5"/>
</dbReference>
<dbReference type="SUPFAM" id="SSF48403">
    <property type="entry name" value="Ankyrin repeat"/>
    <property type="match status" value="2"/>
</dbReference>
<keyword evidence="1" id="KW-0677">Repeat</keyword>
<evidence type="ECO:0000256" key="5">
    <source>
        <dbReference type="SAM" id="SignalP"/>
    </source>
</evidence>
<evidence type="ECO:0000256" key="2">
    <source>
        <dbReference type="ARBA" id="ARBA00023043"/>
    </source>
</evidence>
<feature type="repeat" description="ANK" evidence="3">
    <location>
        <begin position="1058"/>
        <end position="1090"/>
    </location>
</feature>
<keyword evidence="4" id="KW-0472">Membrane</keyword>
<dbReference type="PANTHER" id="PTHR24173:SF74">
    <property type="entry name" value="ANKYRIN REPEAT DOMAIN-CONTAINING PROTEIN 16"/>
    <property type="match status" value="1"/>
</dbReference>
<gene>
    <name evidence="6" type="ORF">EDB81DRAFT_250181</name>
</gene>
<evidence type="ECO:0000313" key="6">
    <source>
        <dbReference type="EMBL" id="KAH7165344.1"/>
    </source>
</evidence>
<dbReference type="OrthoDB" id="7464126at2759"/>
<feature type="repeat" description="ANK" evidence="3">
    <location>
        <begin position="1157"/>
        <end position="1189"/>
    </location>
</feature>
<keyword evidence="7" id="KW-1185">Reference proteome</keyword>
<protein>
    <submittedName>
        <fullName evidence="6">Ankyrin repeat-containing domain protein</fullName>
    </submittedName>
</protein>
<keyword evidence="2 3" id="KW-0040">ANK repeat</keyword>
<dbReference type="Pfam" id="PF12796">
    <property type="entry name" value="Ank_2"/>
    <property type="match status" value="4"/>
</dbReference>
<evidence type="ECO:0000256" key="1">
    <source>
        <dbReference type="ARBA" id="ARBA00022737"/>
    </source>
</evidence>
<name>A0A9P9FLA5_9HYPO</name>
<dbReference type="InterPro" id="IPR002110">
    <property type="entry name" value="Ankyrin_rpt"/>
</dbReference>
<keyword evidence="5" id="KW-0732">Signal</keyword>
<feature type="repeat" description="ANK" evidence="3">
    <location>
        <begin position="1124"/>
        <end position="1156"/>
    </location>
</feature>
<dbReference type="SMART" id="SM00248">
    <property type="entry name" value="ANK"/>
    <property type="match status" value="13"/>
</dbReference>
<evidence type="ECO:0000256" key="3">
    <source>
        <dbReference type="PROSITE-ProRule" id="PRU00023"/>
    </source>
</evidence>
<dbReference type="PANTHER" id="PTHR24173">
    <property type="entry name" value="ANKYRIN REPEAT CONTAINING"/>
    <property type="match status" value="1"/>
</dbReference>
<keyword evidence="4" id="KW-0812">Transmembrane</keyword>